<keyword evidence="4" id="KW-0862">Zinc</keyword>
<dbReference type="KEGG" id="lto:RGQ30_08130"/>
<evidence type="ECO:0000256" key="3">
    <source>
        <dbReference type="ARBA" id="ARBA00022801"/>
    </source>
</evidence>
<dbReference type="Gene3D" id="3.40.630.10">
    <property type="entry name" value="Zn peptidases"/>
    <property type="match status" value="1"/>
</dbReference>
<name>A0AA86JJ23_9BURK</name>
<evidence type="ECO:0000256" key="2">
    <source>
        <dbReference type="ARBA" id="ARBA00022723"/>
    </source>
</evidence>
<dbReference type="GO" id="GO:0016788">
    <property type="term" value="F:hydrolase activity, acting on ester bonds"/>
    <property type="evidence" value="ECO:0007669"/>
    <property type="project" value="InterPro"/>
</dbReference>
<dbReference type="Proteomes" id="UP001329151">
    <property type="component" value="Chromosome"/>
</dbReference>
<reference evidence="6 7" key="1">
    <citation type="submission" date="2023-10" db="EMBL/GenBank/DDBJ databases">
        <title>Complete Genome Sequence of Limnobacter thiooxidans CS-K2T, Isolated from freshwater lake sediments in Bavaria, Germany.</title>
        <authorList>
            <person name="Naruki M."/>
            <person name="Watanabe A."/>
            <person name="Warashina T."/>
            <person name="Morita T."/>
            <person name="Arakawa K."/>
        </authorList>
    </citation>
    <scope>NUCLEOTIDE SEQUENCE [LARGE SCALE GENOMIC DNA]</scope>
    <source>
        <strain evidence="6 7">CS-K2</strain>
    </source>
</reference>
<protein>
    <submittedName>
        <fullName evidence="6">M14 family metallopeptidase</fullName>
    </submittedName>
</protein>
<dbReference type="GO" id="GO:0046872">
    <property type="term" value="F:metal ion binding"/>
    <property type="evidence" value="ECO:0007669"/>
    <property type="project" value="UniProtKB-KW"/>
</dbReference>
<keyword evidence="2" id="KW-0479">Metal-binding</keyword>
<dbReference type="PANTHER" id="PTHR37326:SF1">
    <property type="entry name" value="BLL3975 PROTEIN"/>
    <property type="match status" value="1"/>
</dbReference>
<feature type="domain" description="Succinylglutamate desuccinylase/Aspartoacylase catalytic" evidence="5">
    <location>
        <begin position="25"/>
        <end position="126"/>
    </location>
</feature>
<evidence type="ECO:0000313" key="6">
    <source>
        <dbReference type="EMBL" id="BET25312.1"/>
    </source>
</evidence>
<evidence type="ECO:0000256" key="1">
    <source>
        <dbReference type="ARBA" id="ARBA00001947"/>
    </source>
</evidence>
<accession>A0AA86JJ23</accession>
<evidence type="ECO:0000259" key="5">
    <source>
        <dbReference type="Pfam" id="PF24827"/>
    </source>
</evidence>
<gene>
    <name evidence="6" type="ORF">RGQ30_08130</name>
</gene>
<comment type="cofactor">
    <cofactor evidence="1">
        <name>Zn(2+)</name>
        <dbReference type="ChEBI" id="CHEBI:29105"/>
    </cofactor>
</comment>
<dbReference type="AlphaFoldDB" id="A0AA86JJ23"/>
<dbReference type="EMBL" id="AP028947">
    <property type="protein sequence ID" value="BET25312.1"/>
    <property type="molecule type" value="Genomic_DNA"/>
</dbReference>
<dbReference type="PANTHER" id="PTHR37326">
    <property type="entry name" value="BLL3975 PROTEIN"/>
    <property type="match status" value="1"/>
</dbReference>
<evidence type="ECO:0000313" key="7">
    <source>
        <dbReference type="Proteomes" id="UP001329151"/>
    </source>
</evidence>
<organism evidence="6 7">
    <name type="scientific">Limnobacter thiooxidans</name>
    <dbReference type="NCBI Taxonomy" id="131080"/>
    <lineage>
        <taxon>Bacteria</taxon>
        <taxon>Pseudomonadati</taxon>
        <taxon>Pseudomonadota</taxon>
        <taxon>Betaproteobacteria</taxon>
        <taxon>Burkholderiales</taxon>
        <taxon>Burkholderiaceae</taxon>
        <taxon>Limnobacter</taxon>
    </lineage>
</organism>
<keyword evidence="7" id="KW-1185">Reference proteome</keyword>
<evidence type="ECO:0000256" key="4">
    <source>
        <dbReference type="ARBA" id="ARBA00022833"/>
    </source>
</evidence>
<proteinExistence type="predicted"/>
<keyword evidence="3" id="KW-0378">Hydrolase</keyword>
<dbReference type="Pfam" id="PF24827">
    <property type="entry name" value="AstE_AspA_cat"/>
    <property type="match status" value="1"/>
</dbReference>
<dbReference type="InterPro" id="IPR053138">
    <property type="entry name" value="N-alpha-Ac-DABA_deacetylase"/>
</dbReference>
<dbReference type="InterPro" id="IPR055438">
    <property type="entry name" value="AstE_AspA_cat"/>
</dbReference>
<sequence>MHFPDLPAMPHPLQFKSVTFTALKPGPRLIVLGAVHGNEVSGSKAILKVIQEFEAGERLLQNGQVTFVPITNPLAYNRKQRNGDRNLNRNLTPTDNPQDFEDHVANWLCPLLAAHDVLLDIHTFQKGDVPFALFGPKNNNTELESFKHENAERGLALRLGVSRFVDGWLDTYAKGVANRVAHLKATGQSGEGLNTDPRYGMGTTECMRSNGGYAVTLECGQHEDPNGPAIAYAAIENTLVHLGLIDGVAMPAVTEYQHLSLVEVNDKQHFDDTFSRPWSSFDSVKKGELIGVRKSGEEVRATRDGFIVFPNTLSQAGQEWFYLAIDNNSYLKSGV</sequence>
<dbReference type="SUPFAM" id="SSF53187">
    <property type="entry name" value="Zn-dependent exopeptidases"/>
    <property type="match status" value="1"/>
</dbReference>